<feature type="transmembrane region" description="Helical" evidence="16">
    <location>
        <begin position="1061"/>
        <end position="1078"/>
    </location>
</feature>
<feature type="binding site" evidence="14">
    <location>
        <position position="615"/>
    </location>
    <ligand>
        <name>ATP</name>
        <dbReference type="ChEBI" id="CHEBI:30616"/>
    </ligand>
</feature>
<feature type="domain" description="P-type ATPase C-terminal" evidence="18">
    <location>
        <begin position="892"/>
        <end position="1150"/>
    </location>
</feature>
<evidence type="ECO:0000256" key="6">
    <source>
        <dbReference type="ARBA" id="ARBA00022842"/>
    </source>
</evidence>
<evidence type="ECO:0000256" key="1">
    <source>
        <dbReference type="ARBA" id="ARBA00004141"/>
    </source>
</evidence>
<feature type="transmembrane region" description="Helical" evidence="16">
    <location>
        <begin position="1131"/>
        <end position="1150"/>
    </location>
</feature>
<keyword evidence="8 16" id="KW-1133">Transmembrane helix</keyword>
<dbReference type="GO" id="GO:0005886">
    <property type="term" value="C:plasma membrane"/>
    <property type="evidence" value="ECO:0007669"/>
    <property type="project" value="TreeGrafter"/>
</dbReference>
<protein>
    <recommendedName>
        <fullName evidence="16">Phospholipid-transporting ATPase</fullName>
        <ecNumber evidence="16">7.6.2.1</ecNumber>
    </recommendedName>
</protein>
<feature type="binding site" evidence="14">
    <location>
        <position position="869"/>
    </location>
    <ligand>
        <name>ATP</name>
        <dbReference type="ChEBI" id="CHEBI:30616"/>
    </ligand>
</feature>
<feature type="transmembrane region" description="Helical" evidence="16">
    <location>
        <begin position="924"/>
        <end position="944"/>
    </location>
</feature>
<evidence type="ECO:0000256" key="10">
    <source>
        <dbReference type="ARBA" id="ARBA00023136"/>
    </source>
</evidence>
<evidence type="ECO:0000256" key="4">
    <source>
        <dbReference type="ARBA" id="ARBA00022741"/>
    </source>
</evidence>
<dbReference type="GO" id="GO:0005524">
    <property type="term" value="F:ATP binding"/>
    <property type="evidence" value="ECO:0007669"/>
    <property type="project" value="UniProtKB-UniRule"/>
</dbReference>
<dbReference type="PANTHER" id="PTHR24092:SF150">
    <property type="entry name" value="PHOSPHOLIPID-TRANSPORTING ATPASE"/>
    <property type="match status" value="1"/>
</dbReference>
<feature type="binding site" evidence="14">
    <location>
        <position position="637"/>
    </location>
    <ligand>
        <name>ATP</name>
        <dbReference type="ChEBI" id="CHEBI:30616"/>
    </ligand>
</feature>
<dbReference type="InterPro" id="IPR006539">
    <property type="entry name" value="P-type_ATPase_IV"/>
</dbReference>
<dbReference type="Pfam" id="PF16209">
    <property type="entry name" value="PhoLip_ATPase_N"/>
    <property type="match status" value="1"/>
</dbReference>
<dbReference type="FunFam" id="3.40.50.1000:FF:000001">
    <property type="entry name" value="Phospholipid-transporting ATPase IC"/>
    <property type="match status" value="1"/>
</dbReference>
<feature type="transmembrane region" description="Helical" evidence="16">
    <location>
        <begin position="1027"/>
        <end position="1049"/>
    </location>
</feature>
<dbReference type="EC" id="7.6.2.1" evidence="16"/>
<keyword evidence="5 14" id="KW-0067">ATP-binding</keyword>
<feature type="transmembrane region" description="Helical" evidence="16">
    <location>
        <begin position="1090"/>
        <end position="1111"/>
    </location>
</feature>
<evidence type="ECO:0000256" key="15">
    <source>
        <dbReference type="PIRSR" id="PIRSR606539-3"/>
    </source>
</evidence>
<dbReference type="PANTHER" id="PTHR24092">
    <property type="entry name" value="PROBABLE PHOSPHOLIPID-TRANSPORTING ATPASE"/>
    <property type="match status" value="1"/>
</dbReference>
<dbReference type="GO" id="GO:0016887">
    <property type="term" value="F:ATP hydrolysis activity"/>
    <property type="evidence" value="ECO:0007669"/>
    <property type="project" value="InterPro"/>
</dbReference>
<feature type="binding site" evidence="15">
    <location>
        <position position="448"/>
    </location>
    <ligand>
        <name>Mg(2+)</name>
        <dbReference type="ChEBI" id="CHEBI:18420"/>
    </ligand>
</feature>
<dbReference type="SFLD" id="SFLDF00027">
    <property type="entry name" value="p-type_atpase"/>
    <property type="match status" value="1"/>
</dbReference>
<dbReference type="InterPro" id="IPR032631">
    <property type="entry name" value="P-type_ATPase_N"/>
</dbReference>
<feature type="binding site" evidence="14">
    <location>
        <position position="449"/>
    </location>
    <ligand>
        <name>ATP</name>
        <dbReference type="ChEBI" id="CHEBI:30616"/>
    </ligand>
</feature>
<feature type="binding site" evidence="15">
    <location>
        <position position="450"/>
    </location>
    <ligand>
        <name>Mg(2+)</name>
        <dbReference type="ChEBI" id="CHEBI:18420"/>
    </ligand>
</feature>
<feature type="transmembrane region" description="Helical" evidence="16">
    <location>
        <begin position="335"/>
        <end position="358"/>
    </location>
</feature>
<feature type="binding site" evidence="14">
    <location>
        <position position="840"/>
    </location>
    <ligand>
        <name>ATP</name>
        <dbReference type="ChEBI" id="CHEBI:30616"/>
    </ligand>
</feature>
<evidence type="ECO:0000259" key="18">
    <source>
        <dbReference type="Pfam" id="PF16212"/>
    </source>
</evidence>
<keyword evidence="10 16" id="KW-0472">Membrane</keyword>
<keyword evidence="11" id="KW-0406">Ion transport</keyword>
<dbReference type="Pfam" id="PF13246">
    <property type="entry name" value="Cation_ATPase"/>
    <property type="match status" value="1"/>
</dbReference>
<feature type="transmembrane region" description="Helical" evidence="16">
    <location>
        <begin position="956"/>
        <end position="976"/>
    </location>
</feature>
<comment type="subcellular location">
    <subcellularLocation>
        <location evidence="1 16">Membrane</location>
        <topology evidence="1 16">Multi-pass membrane protein</topology>
    </subcellularLocation>
</comment>
<keyword evidence="9" id="KW-0915">Sodium</keyword>
<dbReference type="GO" id="GO:0008554">
    <property type="term" value="F:P-type sodium transporter activity"/>
    <property type="evidence" value="ECO:0007669"/>
    <property type="project" value="UniProtKB-EC"/>
</dbReference>
<feature type="transmembrane region" description="Helical" evidence="16">
    <location>
        <begin position="378"/>
        <end position="402"/>
    </location>
</feature>
<dbReference type="NCBIfam" id="TIGR01494">
    <property type="entry name" value="ATPase_P-type"/>
    <property type="match status" value="1"/>
</dbReference>
<feature type="binding site" evidence="14">
    <location>
        <position position="870"/>
    </location>
    <ligand>
        <name>ATP</name>
        <dbReference type="ChEBI" id="CHEBI:30616"/>
    </ligand>
</feature>
<feature type="binding site" evidence="15">
    <location>
        <position position="870"/>
    </location>
    <ligand>
        <name>Mg(2+)</name>
        <dbReference type="ChEBI" id="CHEBI:18420"/>
    </ligand>
</feature>
<dbReference type="NCBIfam" id="TIGR01652">
    <property type="entry name" value="ATPase-Plipid"/>
    <property type="match status" value="1"/>
</dbReference>
<feature type="binding site" evidence="14">
    <location>
        <position position="750"/>
    </location>
    <ligand>
        <name>ATP</name>
        <dbReference type="ChEBI" id="CHEBI:30616"/>
    </ligand>
</feature>
<feature type="active site" description="4-aspartylphosphate intermediate" evidence="13">
    <location>
        <position position="448"/>
    </location>
</feature>
<dbReference type="SFLD" id="SFLDS00003">
    <property type="entry name" value="Haloacid_Dehalogenase"/>
    <property type="match status" value="1"/>
</dbReference>
<evidence type="ECO:0000256" key="2">
    <source>
        <dbReference type="ARBA" id="ARBA00022692"/>
    </source>
</evidence>
<dbReference type="GO" id="GO:0000287">
    <property type="term" value="F:magnesium ion binding"/>
    <property type="evidence" value="ECO:0007669"/>
    <property type="project" value="UniProtKB-UniRule"/>
</dbReference>
<dbReference type="PROSITE" id="PS00154">
    <property type="entry name" value="ATPASE_E1_E2"/>
    <property type="match status" value="1"/>
</dbReference>
<dbReference type="GO" id="GO:0045332">
    <property type="term" value="P:phospholipid translocation"/>
    <property type="evidence" value="ECO:0007669"/>
    <property type="project" value="TreeGrafter"/>
</dbReference>
<organism evidence="19 20">
    <name type="scientific">Paramecium sonneborni</name>
    <dbReference type="NCBI Taxonomy" id="65129"/>
    <lineage>
        <taxon>Eukaryota</taxon>
        <taxon>Sar</taxon>
        <taxon>Alveolata</taxon>
        <taxon>Ciliophora</taxon>
        <taxon>Intramacronucleata</taxon>
        <taxon>Oligohymenophorea</taxon>
        <taxon>Peniculida</taxon>
        <taxon>Parameciidae</taxon>
        <taxon>Paramecium</taxon>
    </lineage>
</organism>
<dbReference type="FunFam" id="3.40.50.1000:FF:000084">
    <property type="entry name" value="Phospholipid-transporting ATPase"/>
    <property type="match status" value="1"/>
</dbReference>
<comment type="catalytic activity">
    <reaction evidence="16">
        <text>ATP + H2O + phospholipidSide 1 = ADP + phosphate + phospholipidSide 2.</text>
        <dbReference type="EC" id="7.6.2.1"/>
    </reaction>
</comment>
<feature type="binding site" evidence="15">
    <location>
        <position position="866"/>
    </location>
    <ligand>
        <name>Mg(2+)</name>
        <dbReference type="ChEBI" id="CHEBI:18420"/>
    </ligand>
</feature>
<keyword evidence="4 14" id="KW-0547">Nucleotide-binding</keyword>
<proteinExistence type="inferred from homology"/>
<comment type="cofactor">
    <cofactor evidence="15">
        <name>Mg(2+)</name>
        <dbReference type="ChEBI" id="CHEBI:18420"/>
    </cofactor>
</comment>
<feature type="binding site" evidence="14">
    <location>
        <position position="846"/>
    </location>
    <ligand>
        <name>ATP</name>
        <dbReference type="ChEBI" id="CHEBI:30616"/>
    </ligand>
</feature>
<keyword evidence="7 16" id="KW-1278">Translocase</keyword>
<feature type="binding site" evidence="14">
    <location>
        <position position="448"/>
    </location>
    <ligand>
        <name>ATP</name>
        <dbReference type="ChEBI" id="CHEBI:30616"/>
    </ligand>
</feature>
<dbReference type="InterPro" id="IPR032630">
    <property type="entry name" value="P_typ_ATPase_c"/>
</dbReference>
<evidence type="ECO:0000256" key="12">
    <source>
        <dbReference type="ARBA" id="ARBA00049499"/>
    </source>
</evidence>
<comment type="caution">
    <text evidence="19">The sequence shown here is derived from an EMBL/GenBank/DDBJ whole genome shotgun (WGS) entry which is preliminary data.</text>
</comment>
<dbReference type="InterPro" id="IPR018303">
    <property type="entry name" value="ATPase_P-typ_P_site"/>
</dbReference>
<feature type="domain" description="P-type ATPase N-terminal" evidence="17">
    <location>
        <begin position="78"/>
        <end position="137"/>
    </location>
</feature>
<dbReference type="OrthoDB" id="377733at2759"/>
<feature type="binding site" evidence="14">
    <location>
        <position position="749"/>
    </location>
    <ligand>
        <name>ATP</name>
        <dbReference type="ChEBI" id="CHEBI:30616"/>
    </ligand>
</feature>
<dbReference type="InterPro" id="IPR044492">
    <property type="entry name" value="P_typ_ATPase_HD_dom"/>
</dbReference>
<evidence type="ECO:0000256" key="14">
    <source>
        <dbReference type="PIRSR" id="PIRSR606539-2"/>
    </source>
</evidence>
<gene>
    <name evidence="19" type="ORF">PSON_ATCC_30995.1.T1290030</name>
</gene>
<keyword evidence="6 15" id="KW-0460">Magnesium</keyword>
<evidence type="ECO:0000256" key="11">
    <source>
        <dbReference type="ARBA" id="ARBA00023201"/>
    </source>
</evidence>
<keyword evidence="3 15" id="KW-0479">Metal-binding</keyword>
<sequence length="1216" mass="139810">MSNDCRTSKKELERISERGIEKVKYSQFTKFDFSYEIKQVFLVNQYYKEYNKMFWSKRPETFNSPRQFQGNFKSERNLQELEEFPSNFIKTSRYNVVTFLPKSLLLQFTRYANIYFLCIAIIQCIPVLSTLNPFSAIAPLVFVLGLSMAREGWEDYGRHVSDNEVNSTECVILKSRVATISTWAELSVGDYILVKQNESFPADLIVLSSSIESGACYIETSSLDGEKNLKPKSAILESQQIYCNKESYSEEAIRVEAQVPTQNLYELDASLFLPIGNGHKKFQLTAKQLLLRGAFLRNTEWIIGLVVYTGQDTKIMRNADASRVKSSEIERIMNILILGILVVQITLSIITASFSSAWLHRYGTNSWYLEFNDSPNLLSFYAFFSYILLYNTMIPISLIVSLEFVKVFQAYFIEQDEEMYVAQRNKYAKVQTTTINEELGQVEYIFSDKTGTLTCNQMEFKYCIIGNILYGKEQQKTNNPQTAIVHPASEEAFQHSVFNFQDAELSAILKGEGSTGDMPVNLHIESQDGKQQVKLSNQRNLIEEYFFLLSSAHECIIQYDKNQNATYQGPSPDEITLVDAAARLGFQFTGASASEQSFKILGREKKVKLLKAFEFDSTRKRMSVIINDNGIIKLFIKGADNIIKERLLPNQPFLNEIINYLDDFSKIGLRCLLMATRVLSNEEYKDFDYAYNNLPDNDKRAEELEKITSNLENQLTLLGASAVEDKLQPLVPETIADLLKANIKVWMLTGDKLETAENIAKSCRLIQGDFTVMRLSVPNVDECKKKLGDIQDTYDLCIKENRKKSIVVEGSSLQFVIDNEDLAQAFVSMAKDCESIVCCRVTPKQKADVVRLIKDRLNKVTLAIGDGANDVNMIQAAHIGIGLYGNEGMRAVQSSDFALGEFRCLWRLLLVHGHWNYIRIAEMVLYFFYKNMIFTVPQFFFSYFCAFSGQSYFDDWYITFYNLIFTALPLIMRGTFDQDINYRQYCQYDSKEEVANLQKKQEQYLKVKFPSLYYVGQNKTIFTIPNYLLWAFNGLVHGMIIFFFVLWIMDYEIIQNSGESSGLAPFSLTVYSCIILIADLKIAIHTKFWTWFNFISISFLSILLYILYVIISHFWPGTLMEYTPFTMVGSPHFWLSIILIGAIIGGLEAIQAEIIREFFTDPASEMLNKVKVFEHNLNKWVEHQEKIARQDSFWAGIYKQKEVEEQELVRFSGSQQ</sequence>
<name>A0A8S1R0R1_9CILI</name>
<evidence type="ECO:0000256" key="13">
    <source>
        <dbReference type="PIRSR" id="PIRSR606539-1"/>
    </source>
</evidence>
<evidence type="ECO:0000256" key="16">
    <source>
        <dbReference type="RuleBase" id="RU362033"/>
    </source>
</evidence>
<comment type="similarity">
    <text evidence="16">Belongs to the cation transport ATPase (P-type) (TC 3.A.3) family. Type IV subfamily.</text>
</comment>
<dbReference type="GO" id="GO:0140326">
    <property type="term" value="F:ATPase-coupled intramembrane lipid transporter activity"/>
    <property type="evidence" value="ECO:0007669"/>
    <property type="project" value="UniProtKB-EC"/>
</dbReference>
<feature type="binding site" evidence="14">
    <location>
        <position position="751"/>
    </location>
    <ligand>
        <name>ATP</name>
        <dbReference type="ChEBI" id="CHEBI:30616"/>
    </ligand>
</feature>
<dbReference type="AlphaFoldDB" id="A0A8S1R0R1"/>
<dbReference type="Proteomes" id="UP000692954">
    <property type="component" value="Unassembled WGS sequence"/>
</dbReference>
<reference evidence="19" key="1">
    <citation type="submission" date="2021-01" db="EMBL/GenBank/DDBJ databases">
        <authorList>
            <consortium name="Genoscope - CEA"/>
            <person name="William W."/>
        </authorList>
    </citation>
    <scope>NUCLEOTIDE SEQUENCE</scope>
</reference>
<evidence type="ECO:0000313" key="19">
    <source>
        <dbReference type="EMBL" id="CAD8120934.1"/>
    </source>
</evidence>
<dbReference type="Pfam" id="PF16212">
    <property type="entry name" value="PhoLip_ATPase_C"/>
    <property type="match status" value="1"/>
</dbReference>
<evidence type="ECO:0000259" key="17">
    <source>
        <dbReference type="Pfam" id="PF16209"/>
    </source>
</evidence>
<evidence type="ECO:0000256" key="3">
    <source>
        <dbReference type="ARBA" id="ARBA00022723"/>
    </source>
</evidence>
<evidence type="ECO:0000313" key="20">
    <source>
        <dbReference type="Proteomes" id="UP000692954"/>
    </source>
</evidence>
<dbReference type="InterPro" id="IPR001757">
    <property type="entry name" value="P_typ_ATPase"/>
</dbReference>
<comment type="catalytic activity">
    <reaction evidence="12">
        <text>Na(+)(in) + ATP + H2O = Na(+)(out) + ADP + phosphate + H(+)</text>
        <dbReference type="Rhea" id="RHEA:14633"/>
        <dbReference type="ChEBI" id="CHEBI:15377"/>
        <dbReference type="ChEBI" id="CHEBI:15378"/>
        <dbReference type="ChEBI" id="CHEBI:29101"/>
        <dbReference type="ChEBI" id="CHEBI:30616"/>
        <dbReference type="ChEBI" id="CHEBI:43474"/>
        <dbReference type="ChEBI" id="CHEBI:456216"/>
        <dbReference type="EC" id="7.2.2.3"/>
    </reaction>
    <physiologicalReaction direction="left-to-right" evidence="12">
        <dbReference type="Rhea" id="RHEA:14634"/>
    </physiologicalReaction>
</comment>
<keyword evidence="11" id="KW-0813">Transport</keyword>
<keyword evidence="20" id="KW-1185">Reference proteome</keyword>
<accession>A0A8S1R0R1</accession>
<evidence type="ECO:0000256" key="5">
    <source>
        <dbReference type="ARBA" id="ARBA00022840"/>
    </source>
</evidence>
<keyword evidence="2 16" id="KW-0812">Transmembrane</keyword>
<feature type="binding site" evidence="14">
    <location>
        <position position="670"/>
    </location>
    <ligand>
        <name>ATP</name>
        <dbReference type="ChEBI" id="CHEBI:30616"/>
    </ligand>
</feature>
<dbReference type="EMBL" id="CAJJDN010000129">
    <property type="protein sequence ID" value="CAD8120934.1"/>
    <property type="molecule type" value="Genomic_DNA"/>
</dbReference>
<evidence type="ECO:0000256" key="8">
    <source>
        <dbReference type="ARBA" id="ARBA00022989"/>
    </source>
</evidence>
<dbReference type="SFLD" id="SFLDG00002">
    <property type="entry name" value="C1.7:_P-type_atpase_like"/>
    <property type="match status" value="1"/>
</dbReference>
<feature type="binding site" evidence="14">
    <location>
        <position position="574"/>
    </location>
    <ligand>
        <name>ATP</name>
        <dbReference type="ChEBI" id="CHEBI:30616"/>
    </ligand>
</feature>
<evidence type="ECO:0000256" key="9">
    <source>
        <dbReference type="ARBA" id="ARBA00023053"/>
    </source>
</evidence>
<keyword evidence="11" id="KW-0739">Sodium transport</keyword>
<feature type="binding site" evidence="14">
    <location>
        <position position="450"/>
    </location>
    <ligand>
        <name>ATP</name>
        <dbReference type="ChEBI" id="CHEBI:30616"/>
    </ligand>
</feature>
<dbReference type="FunFam" id="3.40.1110.10:FF:000118">
    <property type="entry name" value="Phospholipid-transporting ATPase"/>
    <property type="match status" value="1"/>
</dbReference>
<evidence type="ECO:0000256" key="7">
    <source>
        <dbReference type="ARBA" id="ARBA00022967"/>
    </source>
</evidence>